<protein>
    <submittedName>
        <fullName evidence="2">Uncharacterized protein</fullName>
    </submittedName>
</protein>
<comment type="caution">
    <text evidence="2">The sequence shown here is derived from an EMBL/GenBank/DDBJ whole genome shotgun (WGS) entry which is preliminary data.</text>
</comment>
<dbReference type="RefSeq" id="WP_183671137.1">
    <property type="nucleotide sequence ID" value="NZ_BMPB01000012.1"/>
</dbReference>
<feature type="compositionally biased region" description="Polar residues" evidence="1">
    <location>
        <begin position="58"/>
        <end position="76"/>
    </location>
</feature>
<evidence type="ECO:0000313" key="2">
    <source>
        <dbReference type="EMBL" id="MBB4622766.1"/>
    </source>
</evidence>
<proteinExistence type="predicted"/>
<sequence>MGKKHKYQQASIKTESRTPMPTGSTRSIHQVLGQPTEAPTLTSLQPEIPDLTVPNPESKAQVNSILEQGTSPAPNPQQLTIQEEIAQHINTFFKPAQAKLQKGDTPIPTAEKVLENCNPAYHKELLRILTENNKKDIGRVCYALSTKLATILKGIKDWEFKLLIQLIQNVTIQEQQNTKSLTSSNTTVNPVSLSQEQWYANILRITQNQLLLNLPNEVLSFAAIETMEEADVDKLIDGVYQKGAKEKIDAITAMASKRNANFLLSIDEIIDFTLLVNFTTPNYYGLFAYDFPPRLRLRPFEDIIKVAQCAQNWNKWQKAIYSFAAMPPEWDIDHVIELMNGSNMFSNEYSTIVELVKAAPKRLANKPDTVIELLKLSWDMTALIKIVQSFEQTSPSEETLLKLCKLSLLKNRYEIIDCLIKTLEKNKLERISEMIPLLKKAEGLEALVNLCKSSTHFLTLLETWPLTDIANVFNEMCLTPTTDSDMIYIFDLTATYTLLPPNVKMAVMACKSYSPNWSEVYKYYNIFLTHFAGTLSTSQIEFTNQSCKVLIKPDRIVHIAAGHTFEYIDYATAMRRDDFDKYSDGQQISFFQPGTPLIPTITTLIQESDFLKDVENHTRTEEHHSFRTSSGYFIAYKTTGSKTAYITTIYPLKNAVIIFGNTVLAIGTLQGKL</sequence>
<evidence type="ECO:0000313" key="3">
    <source>
        <dbReference type="Proteomes" id="UP000533637"/>
    </source>
</evidence>
<reference evidence="2 3" key="1">
    <citation type="submission" date="2020-08" db="EMBL/GenBank/DDBJ databases">
        <title>Genomic Encyclopedia of Type Strains, Phase IV (KMG-IV): sequencing the most valuable type-strain genomes for metagenomic binning, comparative biology and taxonomic classification.</title>
        <authorList>
            <person name="Goeker M."/>
        </authorList>
    </citation>
    <scope>NUCLEOTIDE SEQUENCE [LARGE SCALE GENOMIC DNA]</scope>
    <source>
        <strain evidence="2 3">DSM 102983</strain>
    </source>
</reference>
<dbReference type="EMBL" id="JACHOC010000004">
    <property type="protein sequence ID" value="MBB4622766.1"/>
    <property type="molecule type" value="Genomic_DNA"/>
</dbReference>
<name>A0ABR6KMX4_9BACT</name>
<feature type="region of interest" description="Disordered" evidence="1">
    <location>
        <begin position="1"/>
        <end position="76"/>
    </location>
</feature>
<evidence type="ECO:0000256" key="1">
    <source>
        <dbReference type="SAM" id="MobiDB-lite"/>
    </source>
</evidence>
<keyword evidence="3" id="KW-1185">Reference proteome</keyword>
<feature type="compositionally biased region" description="Polar residues" evidence="1">
    <location>
        <begin position="8"/>
        <end position="28"/>
    </location>
</feature>
<dbReference type="Proteomes" id="UP000533637">
    <property type="component" value="Unassembled WGS sequence"/>
</dbReference>
<gene>
    <name evidence="2" type="ORF">GGQ57_002666</name>
</gene>
<organism evidence="2 3">
    <name type="scientific">Parabacteroides faecis</name>
    <dbReference type="NCBI Taxonomy" id="1217282"/>
    <lineage>
        <taxon>Bacteria</taxon>
        <taxon>Pseudomonadati</taxon>
        <taxon>Bacteroidota</taxon>
        <taxon>Bacteroidia</taxon>
        <taxon>Bacteroidales</taxon>
        <taxon>Tannerellaceae</taxon>
        <taxon>Parabacteroides</taxon>
    </lineage>
</organism>
<accession>A0ABR6KMX4</accession>